<reference evidence="2" key="1">
    <citation type="journal article" date="2019" name="Database">
        <title>The radish genome database (RadishGD): an integrated information resource for radish genomics.</title>
        <authorList>
            <person name="Yu H.J."/>
            <person name="Baek S."/>
            <person name="Lee Y.J."/>
            <person name="Cho A."/>
            <person name="Mun J.H."/>
        </authorList>
    </citation>
    <scope>NUCLEOTIDE SEQUENCE [LARGE SCALE GENOMIC DNA]</scope>
    <source>
        <strain evidence="2">cv. WK10039</strain>
    </source>
</reference>
<feature type="compositionally biased region" description="Polar residues" evidence="1">
    <location>
        <begin position="88"/>
        <end position="105"/>
    </location>
</feature>
<name>A0A9W3D3X5_RAPSA</name>
<proteinExistence type="predicted"/>
<reference evidence="3" key="2">
    <citation type="submission" date="2025-08" db="UniProtKB">
        <authorList>
            <consortium name="RefSeq"/>
        </authorList>
    </citation>
    <scope>IDENTIFICATION</scope>
    <source>
        <tissue evidence="3">Leaf</tissue>
    </source>
</reference>
<evidence type="ECO:0000256" key="1">
    <source>
        <dbReference type="SAM" id="MobiDB-lite"/>
    </source>
</evidence>
<dbReference type="Proteomes" id="UP000504610">
    <property type="component" value="Chromosome 2"/>
</dbReference>
<accession>A0A9W3D3X5</accession>
<evidence type="ECO:0000313" key="3">
    <source>
        <dbReference type="RefSeq" id="XP_056858540.1"/>
    </source>
</evidence>
<dbReference type="OrthoDB" id="1749497at2759"/>
<gene>
    <name evidence="3" type="primary">LOC108849839</name>
</gene>
<keyword evidence="2" id="KW-1185">Reference proteome</keyword>
<dbReference type="RefSeq" id="XP_056858540.1">
    <property type="nucleotide sequence ID" value="XM_057002560.1"/>
</dbReference>
<organism evidence="2 3">
    <name type="scientific">Raphanus sativus</name>
    <name type="common">Radish</name>
    <name type="synonym">Raphanus raphanistrum var. sativus</name>
    <dbReference type="NCBI Taxonomy" id="3726"/>
    <lineage>
        <taxon>Eukaryota</taxon>
        <taxon>Viridiplantae</taxon>
        <taxon>Streptophyta</taxon>
        <taxon>Embryophyta</taxon>
        <taxon>Tracheophyta</taxon>
        <taxon>Spermatophyta</taxon>
        <taxon>Magnoliopsida</taxon>
        <taxon>eudicotyledons</taxon>
        <taxon>Gunneridae</taxon>
        <taxon>Pentapetalae</taxon>
        <taxon>rosids</taxon>
        <taxon>malvids</taxon>
        <taxon>Brassicales</taxon>
        <taxon>Brassicaceae</taxon>
        <taxon>Brassiceae</taxon>
        <taxon>Raphanus</taxon>
    </lineage>
</organism>
<feature type="region of interest" description="Disordered" evidence="1">
    <location>
        <begin position="43"/>
        <end position="64"/>
    </location>
</feature>
<evidence type="ECO:0000313" key="2">
    <source>
        <dbReference type="Proteomes" id="UP000504610"/>
    </source>
</evidence>
<sequence length="147" mass="16729">MVEFRHLCLTVKPSFLIDPEAHGENEIDWIGNHDEDDKEFLQVHPNSSSSTRRLRRSSERRCHRALGPSRAYSQAWMPLLQPSRMSVARQSPVHQDQLSRGQNRGQNRDAEFFYGCSNATTKSANSKAVTRNDRYLAIATCGGLNQQ</sequence>
<dbReference type="KEGG" id="rsz:108849839"/>
<dbReference type="AlphaFoldDB" id="A0A9W3D3X5"/>
<dbReference type="GeneID" id="108849839"/>
<protein>
    <submittedName>
        <fullName evidence="3">Uncharacterized protein LOC108849839</fullName>
    </submittedName>
</protein>
<feature type="region of interest" description="Disordered" evidence="1">
    <location>
        <begin position="86"/>
        <end position="105"/>
    </location>
</feature>